<accession>A0ABZ2K8I5</accession>
<feature type="domain" description="Fe/B12 periplasmic-binding" evidence="2">
    <location>
        <begin position="20"/>
        <end position="299"/>
    </location>
</feature>
<keyword evidence="1" id="KW-0732">Signal</keyword>
<dbReference type="InterPro" id="IPR002491">
    <property type="entry name" value="ABC_transptr_periplasmic_BD"/>
</dbReference>
<evidence type="ECO:0000313" key="4">
    <source>
        <dbReference type="Proteomes" id="UP001379533"/>
    </source>
</evidence>
<gene>
    <name evidence="3" type="ORF">LZC95_42745</name>
</gene>
<organism evidence="3 4">
    <name type="scientific">Pendulispora brunnea</name>
    <dbReference type="NCBI Taxonomy" id="2905690"/>
    <lineage>
        <taxon>Bacteria</taxon>
        <taxon>Pseudomonadati</taxon>
        <taxon>Myxococcota</taxon>
        <taxon>Myxococcia</taxon>
        <taxon>Myxococcales</taxon>
        <taxon>Sorangiineae</taxon>
        <taxon>Pendulisporaceae</taxon>
        <taxon>Pendulispora</taxon>
    </lineage>
</organism>
<dbReference type="EMBL" id="CP089982">
    <property type="protein sequence ID" value="WXA93159.1"/>
    <property type="molecule type" value="Genomic_DNA"/>
</dbReference>
<proteinExistence type="predicted"/>
<keyword evidence="4" id="KW-1185">Reference proteome</keyword>
<protein>
    <submittedName>
        <fullName evidence="3">Helical backbone metal receptor</fullName>
    </submittedName>
</protein>
<evidence type="ECO:0000313" key="3">
    <source>
        <dbReference type="EMBL" id="WXA93159.1"/>
    </source>
</evidence>
<dbReference type="SUPFAM" id="SSF53807">
    <property type="entry name" value="Helical backbone' metal receptor"/>
    <property type="match status" value="1"/>
</dbReference>
<dbReference type="PROSITE" id="PS50983">
    <property type="entry name" value="FE_B12_PBP"/>
    <property type="match status" value="1"/>
</dbReference>
<evidence type="ECO:0000256" key="1">
    <source>
        <dbReference type="ARBA" id="ARBA00022729"/>
    </source>
</evidence>
<reference evidence="3 4" key="1">
    <citation type="submission" date="2021-12" db="EMBL/GenBank/DDBJ databases">
        <title>Discovery of the Pendulisporaceae a myxobacterial family with distinct sporulation behavior and unique specialized metabolism.</title>
        <authorList>
            <person name="Garcia R."/>
            <person name="Popoff A."/>
            <person name="Bader C.D."/>
            <person name="Loehr J."/>
            <person name="Walesch S."/>
            <person name="Walt C."/>
            <person name="Boldt J."/>
            <person name="Bunk B."/>
            <person name="Haeckl F.J.F.P.J."/>
            <person name="Gunesch A.P."/>
            <person name="Birkelbach J."/>
            <person name="Nuebel U."/>
            <person name="Pietschmann T."/>
            <person name="Bach T."/>
            <person name="Mueller R."/>
        </authorList>
    </citation>
    <scope>NUCLEOTIDE SEQUENCE [LARGE SCALE GENOMIC DNA]</scope>
    <source>
        <strain evidence="3 4">MSr12523</strain>
    </source>
</reference>
<dbReference type="Gene3D" id="3.40.50.1980">
    <property type="entry name" value="Nitrogenase molybdenum iron protein domain"/>
    <property type="match status" value="2"/>
</dbReference>
<dbReference type="Proteomes" id="UP001379533">
    <property type="component" value="Chromosome"/>
</dbReference>
<sequence>MLKIRDDRQRELLFGNPPRRVVSLVPSDTLTVAELGCAGALVGRTDYCELPEDVVAKVPSIGGTKNPRLDDIADLSPDLVIANQEENTKSDLEKLAQRGIRVYVAFPRRVADGIAHMARLARIFKVDRDPKVRALCKEAYENVREAEARQKERPALRTFCPIWMKPLMTIHGSTFISDMLYLAGADNVFADRERKYPLAADLGRGEPLDASATLGRDVRYPRVTMEEVEARAPELILLPDEPHPFSEEDADVFRATKTPAAERGAVVRTSGKDLCWYGARSAAALPRVRTLVDMHRPLSV</sequence>
<name>A0ABZ2K8I5_9BACT</name>
<dbReference type="InterPro" id="IPR054828">
    <property type="entry name" value="Vit_B12_bind_prot"/>
</dbReference>
<evidence type="ECO:0000259" key="2">
    <source>
        <dbReference type="PROSITE" id="PS50983"/>
    </source>
</evidence>
<dbReference type="Pfam" id="PF01497">
    <property type="entry name" value="Peripla_BP_2"/>
    <property type="match status" value="1"/>
</dbReference>
<dbReference type="PANTHER" id="PTHR30535">
    <property type="entry name" value="VITAMIN B12-BINDING PROTEIN"/>
    <property type="match status" value="1"/>
</dbReference>
<dbReference type="RefSeq" id="WP_394843756.1">
    <property type="nucleotide sequence ID" value="NZ_CP089982.1"/>
</dbReference>
<dbReference type="PANTHER" id="PTHR30535:SF35">
    <property type="entry name" value="PERIPLASMIC BINDING PROTEIN"/>
    <property type="match status" value="1"/>
</dbReference>
<dbReference type="InterPro" id="IPR050902">
    <property type="entry name" value="ABC_Transporter_SBP"/>
</dbReference>
<dbReference type="NCBIfam" id="NF038402">
    <property type="entry name" value="TroA_like"/>
    <property type="match status" value="2"/>
</dbReference>
<keyword evidence="3" id="KW-0675">Receptor</keyword>